<gene>
    <name evidence="3" type="ORF">ETU37_14650</name>
</gene>
<dbReference type="Pfam" id="PF03061">
    <property type="entry name" value="4HBT"/>
    <property type="match status" value="1"/>
</dbReference>
<accession>A0A4Q5IXS5</accession>
<dbReference type="NCBIfam" id="TIGR00369">
    <property type="entry name" value="unchar_dom_1"/>
    <property type="match status" value="1"/>
</dbReference>
<dbReference type="Proteomes" id="UP000291189">
    <property type="component" value="Unassembled WGS sequence"/>
</dbReference>
<feature type="domain" description="Thioesterase" evidence="2">
    <location>
        <begin position="78"/>
        <end position="155"/>
    </location>
</feature>
<dbReference type="OrthoDB" id="9813282at2"/>
<comment type="caution">
    <text evidence="3">The sequence shown here is derived from an EMBL/GenBank/DDBJ whole genome shotgun (WGS) entry which is preliminary data.</text>
</comment>
<dbReference type="PANTHER" id="PTHR43240:SF1">
    <property type="entry name" value="BLR5584 PROTEIN"/>
    <property type="match status" value="1"/>
</dbReference>
<evidence type="ECO:0000313" key="4">
    <source>
        <dbReference type="Proteomes" id="UP000291189"/>
    </source>
</evidence>
<dbReference type="InterPro" id="IPR003736">
    <property type="entry name" value="PAAI_dom"/>
</dbReference>
<organism evidence="3 4">
    <name type="scientific">Nocardioides iriomotensis</name>
    <dbReference type="NCBI Taxonomy" id="715784"/>
    <lineage>
        <taxon>Bacteria</taxon>
        <taxon>Bacillati</taxon>
        <taxon>Actinomycetota</taxon>
        <taxon>Actinomycetes</taxon>
        <taxon>Propionibacteriales</taxon>
        <taxon>Nocardioidaceae</taxon>
        <taxon>Nocardioides</taxon>
    </lineage>
</organism>
<protein>
    <submittedName>
        <fullName evidence="3">PaaI family thioesterase</fullName>
    </submittedName>
</protein>
<dbReference type="SUPFAM" id="SSF54637">
    <property type="entry name" value="Thioesterase/thiol ester dehydrase-isomerase"/>
    <property type="match status" value="1"/>
</dbReference>
<dbReference type="GO" id="GO:0005829">
    <property type="term" value="C:cytosol"/>
    <property type="evidence" value="ECO:0007669"/>
    <property type="project" value="TreeGrafter"/>
</dbReference>
<dbReference type="PANTHER" id="PTHR43240">
    <property type="entry name" value="1,4-DIHYDROXY-2-NAPHTHOYL-COA THIOESTERASE 1"/>
    <property type="match status" value="1"/>
</dbReference>
<dbReference type="InterPro" id="IPR029069">
    <property type="entry name" value="HotDog_dom_sf"/>
</dbReference>
<evidence type="ECO:0000256" key="1">
    <source>
        <dbReference type="ARBA" id="ARBA00022801"/>
    </source>
</evidence>
<name>A0A4Q5IXS5_9ACTN</name>
<keyword evidence="1" id="KW-0378">Hydrolase</keyword>
<reference evidence="3 4" key="1">
    <citation type="submission" date="2019-01" db="EMBL/GenBank/DDBJ databases">
        <title>Nocardioides guangzhouensis sp. nov., an actinobacterium isolated from soil.</title>
        <authorList>
            <person name="Fu Y."/>
            <person name="Cai Y."/>
            <person name="Lin Z."/>
            <person name="Chen P."/>
        </authorList>
    </citation>
    <scope>NUCLEOTIDE SEQUENCE [LARGE SCALE GENOMIC DNA]</scope>
    <source>
        <strain evidence="3 4">NBRC 105384</strain>
    </source>
</reference>
<dbReference type="InterPro" id="IPR006683">
    <property type="entry name" value="Thioestr_dom"/>
</dbReference>
<proteinExistence type="predicted"/>
<dbReference type="EMBL" id="SDPU01000027">
    <property type="protein sequence ID" value="RYU10950.1"/>
    <property type="molecule type" value="Genomic_DNA"/>
</dbReference>
<dbReference type="GO" id="GO:0061522">
    <property type="term" value="F:1,4-dihydroxy-2-naphthoyl-CoA thioesterase activity"/>
    <property type="evidence" value="ECO:0007669"/>
    <property type="project" value="TreeGrafter"/>
</dbReference>
<sequence length="167" mass="17592">MTTTEQPARTRTTSWEDPMAAVRAARGRTGLELMEALVRGEFPPPPIAETLGFTLRDVAKGDVTFVLEPGEHLYNPIGSVHGGAYATLLDSACGCAVHTMLPEGVGYTSLDLTVKFLGAIRADTGPVLCRGTVTHLGRRTVLAEATLTAEDGRLLATATSSCLILAP</sequence>
<dbReference type="Gene3D" id="3.10.129.10">
    <property type="entry name" value="Hotdog Thioesterase"/>
    <property type="match status" value="1"/>
</dbReference>
<evidence type="ECO:0000259" key="2">
    <source>
        <dbReference type="Pfam" id="PF03061"/>
    </source>
</evidence>
<dbReference type="RefSeq" id="WP_129988090.1">
    <property type="nucleotide sequence ID" value="NZ_SDPU01000027.1"/>
</dbReference>
<dbReference type="AlphaFoldDB" id="A0A4Q5IXS5"/>
<keyword evidence="4" id="KW-1185">Reference proteome</keyword>
<evidence type="ECO:0000313" key="3">
    <source>
        <dbReference type="EMBL" id="RYU10950.1"/>
    </source>
</evidence>
<dbReference type="CDD" id="cd03443">
    <property type="entry name" value="PaaI_thioesterase"/>
    <property type="match status" value="1"/>
</dbReference>